<dbReference type="InterPro" id="IPR000846">
    <property type="entry name" value="DapB_N"/>
</dbReference>
<evidence type="ECO:0000259" key="4">
    <source>
        <dbReference type="Pfam" id="PF19328"/>
    </source>
</evidence>
<protein>
    <submittedName>
        <fullName evidence="5">Dihydrodipicolinate reductase</fullName>
    </submittedName>
</protein>
<dbReference type="CDD" id="cd24146">
    <property type="entry name" value="nat-AmDH_N_like"/>
    <property type="match status" value="1"/>
</dbReference>
<keyword evidence="1" id="KW-0521">NADP</keyword>
<keyword evidence="6" id="KW-1185">Reference proteome</keyword>
<dbReference type="GO" id="GO:0009089">
    <property type="term" value="P:lysine biosynthetic process via diaminopimelate"/>
    <property type="evidence" value="ECO:0007669"/>
    <property type="project" value="InterPro"/>
</dbReference>
<dbReference type="RefSeq" id="WP_077101686.1">
    <property type="nucleotide sequence ID" value="NZ_LT717701.1"/>
</dbReference>
<dbReference type="SUPFAM" id="SSF51735">
    <property type="entry name" value="NAD(P)-binding Rossmann-fold domains"/>
    <property type="match status" value="1"/>
</dbReference>
<name>A0A2U3NGG2_9MYCO</name>
<feature type="domain" description="2,4-diaminopentanoate dehydrogenase C-terminal" evidence="4">
    <location>
        <begin position="143"/>
        <end position="346"/>
    </location>
</feature>
<sequence length="358" mass="38326">MSDRLRVIQWATGGVGKAAIESIFNHPELELVGCWVHSTDKNGRDVGEIIGTDPVGVTATSSAEDILALDADCVMYSPLIANQYEVQAILRSGKNIVTPIGWVYPDPTNPKVEAVAEAARDGGVTLHGSGIHPGGITERFPLMVSSLSSAVRHVRAEEFSDIRTYNSPDVVRHLMGFGGAPEDALHGPMAAILESGFKMSVRMVADHMGFRIEPAIRTTQEIGVATRDISSEVLPISAGTVAARRFRWEALVDGQPVITAAVNWLMGEADLDTGWTFGDRGERFEVQIIGDPDISVVFKGVHPQSISQGVQRNPGIAATANHCVNAIPYVCAADPGIKTYLDLPLLAGRPASDLTLTR</sequence>
<evidence type="ECO:0000313" key="6">
    <source>
        <dbReference type="Proteomes" id="UP000241595"/>
    </source>
</evidence>
<dbReference type="Gene3D" id="3.40.50.720">
    <property type="entry name" value="NAD(P)-binding Rossmann-like Domain"/>
    <property type="match status" value="1"/>
</dbReference>
<dbReference type="InterPro" id="IPR036291">
    <property type="entry name" value="NAD(P)-bd_dom_sf"/>
</dbReference>
<accession>A0A2U3NGG2</accession>
<dbReference type="GO" id="GO:0008839">
    <property type="term" value="F:4-hydroxy-tetrahydrodipicolinate reductase"/>
    <property type="evidence" value="ECO:0007669"/>
    <property type="project" value="InterPro"/>
</dbReference>
<evidence type="ECO:0000259" key="3">
    <source>
        <dbReference type="Pfam" id="PF01113"/>
    </source>
</evidence>
<dbReference type="Proteomes" id="UP000241595">
    <property type="component" value="Unassembled WGS sequence"/>
</dbReference>
<dbReference type="OrthoDB" id="4759936at2"/>
<proteinExistence type="predicted"/>
<dbReference type="STRING" id="1841859.GCA_900157385_04122"/>
<evidence type="ECO:0000256" key="1">
    <source>
        <dbReference type="ARBA" id="ARBA00022857"/>
    </source>
</evidence>
<gene>
    <name evidence="5" type="ORF">MTAB308_4121</name>
</gene>
<organism evidence="5 6">
    <name type="scientific">Mycobacterium terramassiliense</name>
    <dbReference type="NCBI Taxonomy" id="1841859"/>
    <lineage>
        <taxon>Bacteria</taxon>
        <taxon>Bacillati</taxon>
        <taxon>Actinomycetota</taxon>
        <taxon>Actinomycetes</taxon>
        <taxon>Mycobacteriales</taxon>
        <taxon>Mycobacteriaceae</taxon>
        <taxon>Mycobacterium</taxon>
    </lineage>
</organism>
<dbReference type="EMBL" id="FTRV01000015">
    <property type="protein sequence ID" value="SPM30612.1"/>
    <property type="molecule type" value="Genomic_DNA"/>
</dbReference>
<feature type="domain" description="Dihydrodipicolinate reductase N-terminal" evidence="3">
    <location>
        <begin position="11"/>
        <end position="74"/>
    </location>
</feature>
<dbReference type="AlphaFoldDB" id="A0A2U3NGG2"/>
<evidence type="ECO:0000256" key="2">
    <source>
        <dbReference type="ARBA" id="ARBA00023002"/>
    </source>
</evidence>
<reference evidence="5 6" key="1">
    <citation type="submission" date="2017-01" db="EMBL/GenBank/DDBJ databases">
        <authorList>
            <consortium name="Urmite Genomes"/>
        </authorList>
    </citation>
    <scope>NUCLEOTIDE SEQUENCE [LARGE SCALE GENOMIC DNA]</scope>
    <source>
        <strain evidence="5 6">AB308</strain>
    </source>
</reference>
<dbReference type="InterPro" id="IPR045760">
    <property type="entry name" value="DAP_DH_C"/>
</dbReference>
<evidence type="ECO:0000313" key="5">
    <source>
        <dbReference type="EMBL" id="SPM30612.1"/>
    </source>
</evidence>
<keyword evidence="2" id="KW-0560">Oxidoreductase</keyword>
<dbReference type="Pfam" id="PF19328">
    <property type="entry name" value="DAP_DH_C"/>
    <property type="match status" value="1"/>
</dbReference>
<dbReference type="Pfam" id="PF01113">
    <property type="entry name" value="DapB_N"/>
    <property type="match status" value="1"/>
</dbReference>